<dbReference type="NCBIfam" id="NF009372">
    <property type="entry name" value="PRK12735.1"/>
    <property type="match status" value="1"/>
</dbReference>
<organism evidence="12 13">
    <name type="scientific">Ureibacillus massiliensis 4400831 = CIP 108448 = CCUG 49529</name>
    <dbReference type="NCBI Taxonomy" id="1211035"/>
    <lineage>
        <taxon>Bacteria</taxon>
        <taxon>Bacillati</taxon>
        <taxon>Bacillota</taxon>
        <taxon>Bacilli</taxon>
        <taxon>Bacillales</taxon>
        <taxon>Caryophanaceae</taxon>
        <taxon>Ureibacillus</taxon>
    </lineage>
</organism>
<dbReference type="PROSITE" id="PS00301">
    <property type="entry name" value="G_TR_1"/>
    <property type="match status" value="1"/>
</dbReference>
<dbReference type="SUPFAM" id="SSF52540">
    <property type="entry name" value="P-loop containing nucleoside triphosphate hydrolases"/>
    <property type="match status" value="1"/>
</dbReference>
<comment type="catalytic activity">
    <reaction evidence="10">
        <text>GTP + H2O = GDP + phosphate + H(+)</text>
        <dbReference type="Rhea" id="RHEA:19669"/>
        <dbReference type="ChEBI" id="CHEBI:15377"/>
        <dbReference type="ChEBI" id="CHEBI:15378"/>
        <dbReference type="ChEBI" id="CHEBI:37565"/>
        <dbReference type="ChEBI" id="CHEBI:43474"/>
        <dbReference type="ChEBI" id="CHEBI:58189"/>
        <dbReference type="EC" id="3.6.5.3"/>
    </reaction>
</comment>
<keyword evidence="4 10" id="KW-0251">Elongation factor</keyword>
<sequence length="395" mass="43243">MAKEKFDRSKTHANIGTIGHVDHGKTTLTAAIATVLSKKMGGTAKSYADIDNAPEEKERGITINTSHVEYETETRHYAHVDCPGHADYVKNMITGAAQMDGGILVVSAADGPMPQTREHILLSRQVGVPYLVVFLNKCDMVDDEELLELVEMEVRDLLSEYDFPGDDVPVIKGSALKALEGEPEWEEKIVELMDAVDSYIPTPERDTEKPFMMPVEDVFSITGRGTVATGRVERGQVKVGDVVEIIGLAEEAKSTTVTGVEMFRKLLDYAEAGDNIGALLRGVAREEIQRGQVLAKPGSITPHTNFKAEVYVLSKEEGGRHTPFFSNYRPQFYFRTTDVTGVINLPEGVEMVMPGDNIEMNVELISPIALEEGTKFSIREGGRTVGAGVVASIQK</sequence>
<accession>A0A0A3J4V2</accession>
<gene>
    <name evidence="10 12" type="primary">tuf</name>
    <name evidence="12" type="ORF">CD30_03425</name>
</gene>
<dbReference type="Gene3D" id="3.40.50.300">
    <property type="entry name" value="P-loop containing nucleotide triphosphate hydrolases"/>
    <property type="match status" value="1"/>
</dbReference>
<dbReference type="InterPro" id="IPR004160">
    <property type="entry name" value="Transl_elong_EFTu/EF1A_C"/>
</dbReference>
<dbReference type="PANTHER" id="PTHR43721">
    <property type="entry name" value="ELONGATION FACTOR TU-RELATED"/>
    <property type="match status" value="1"/>
</dbReference>
<dbReference type="Pfam" id="PF03143">
    <property type="entry name" value="GTP_EFTU_D3"/>
    <property type="match status" value="1"/>
</dbReference>
<evidence type="ECO:0000256" key="9">
    <source>
        <dbReference type="ARBA" id="ARBA00029554"/>
    </source>
</evidence>
<reference evidence="12 13" key="1">
    <citation type="submission" date="2014-02" db="EMBL/GenBank/DDBJ databases">
        <title>Draft genome sequence of Lysinibacillus massiliensis CCUG 49529.</title>
        <authorList>
            <person name="Zhang F."/>
            <person name="Wang G."/>
            <person name="Zhang L."/>
        </authorList>
    </citation>
    <scope>NUCLEOTIDE SEQUENCE [LARGE SCALE GENOMIC DNA]</scope>
    <source>
        <strain evidence="12 13">CCUG 49529</strain>
    </source>
</reference>
<comment type="function">
    <text evidence="10">GTP hydrolase that promotes the GTP-dependent binding of aminoacyl-tRNA to the A-site of ribosomes during protein biosynthesis.</text>
</comment>
<keyword evidence="5 10" id="KW-0378">Hydrolase</keyword>
<feature type="binding site" evidence="10">
    <location>
        <begin position="136"/>
        <end position="139"/>
    </location>
    <ligand>
        <name>GTP</name>
        <dbReference type="ChEBI" id="CHEBI:37565"/>
    </ligand>
</feature>
<dbReference type="GO" id="GO:0003746">
    <property type="term" value="F:translation elongation factor activity"/>
    <property type="evidence" value="ECO:0007669"/>
    <property type="project" value="UniProtKB-UniRule"/>
</dbReference>
<comment type="caution">
    <text evidence="12">The sequence shown here is derived from an EMBL/GenBank/DDBJ whole genome shotgun (WGS) entry which is preliminary data.</text>
</comment>
<keyword evidence="3 10" id="KW-0547">Nucleotide-binding</keyword>
<comment type="similarity">
    <text evidence="1 10">Belongs to the TRAFAC class translation factor GTPase superfamily. Classic translation factor GTPase family. EF-Tu/EF-1A subfamily.</text>
</comment>
<dbReference type="GO" id="GO:0005525">
    <property type="term" value="F:GTP binding"/>
    <property type="evidence" value="ECO:0007669"/>
    <property type="project" value="UniProtKB-UniRule"/>
</dbReference>
<dbReference type="CDD" id="cd01884">
    <property type="entry name" value="EF_Tu"/>
    <property type="match status" value="1"/>
</dbReference>
<dbReference type="CDD" id="cd03707">
    <property type="entry name" value="EFTU_III"/>
    <property type="match status" value="1"/>
</dbReference>
<dbReference type="Proteomes" id="UP000030595">
    <property type="component" value="Unassembled WGS sequence"/>
</dbReference>
<feature type="binding site" evidence="10">
    <location>
        <position position="26"/>
    </location>
    <ligand>
        <name>Mg(2+)</name>
        <dbReference type="ChEBI" id="CHEBI:18420"/>
    </ligand>
</feature>
<dbReference type="NCBIfam" id="TIGR00231">
    <property type="entry name" value="small_GTP"/>
    <property type="match status" value="1"/>
</dbReference>
<name>A0A0A3J4V2_9BACL</name>
<comment type="subunit">
    <text evidence="10">Monomer.</text>
</comment>
<dbReference type="GO" id="GO:0003924">
    <property type="term" value="F:GTPase activity"/>
    <property type="evidence" value="ECO:0007669"/>
    <property type="project" value="UniProtKB-UniRule"/>
</dbReference>
<dbReference type="InterPro" id="IPR005225">
    <property type="entry name" value="Small_GTP-bd"/>
</dbReference>
<dbReference type="SUPFAM" id="SSF50447">
    <property type="entry name" value="Translation proteins"/>
    <property type="match status" value="1"/>
</dbReference>
<keyword evidence="8 10" id="KW-0342">GTP-binding</keyword>
<evidence type="ECO:0000256" key="6">
    <source>
        <dbReference type="ARBA" id="ARBA00022842"/>
    </source>
</evidence>
<dbReference type="InterPro" id="IPR027417">
    <property type="entry name" value="P-loop_NTPase"/>
</dbReference>
<evidence type="ECO:0000256" key="10">
    <source>
        <dbReference type="HAMAP-Rule" id="MF_00118"/>
    </source>
</evidence>
<dbReference type="OrthoDB" id="9804504at2"/>
<dbReference type="PANTHER" id="PTHR43721:SF22">
    <property type="entry name" value="ELONGATION FACTOR TU, MITOCHONDRIAL"/>
    <property type="match status" value="1"/>
</dbReference>
<keyword evidence="10" id="KW-0479">Metal-binding</keyword>
<dbReference type="FunFam" id="3.40.50.300:FF:000003">
    <property type="entry name" value="Elongation factor Tu"/>
    <property type="match status" value="1"/>
</dbReference>
<dbReference type="InterPro" id="IPR009000">
    <property type="entry name" value="Transl_B-barrel_sf"/>
</dbReference>
<dbReference type="InterPro" id="IPR004161">
    <property type="entry name" value="EFTu-like_2"/>
</dbReference>
<dbReference type="FunFam" id="2.40.30.10:FF:000001">
    <property type="entry name" value="Elongation factor Tu"/>
    <property type="match status" value="1"/>
</dbReference>
<dbReference type="InterPro" id="IPR000795">
    <property type="entry name" value="T_Tr_GTP-bd_dom"/>
</dbReference>
<evidence type="ECO:0000313" key="13">
    <source>
        <dbReference type="Proteomes" id="UP000030595"/>
    </source>
</evidence>
<comment type="subcellular location">
    <subcellularLocation>
        <location evidence="10">Cytoplasm</location>
    </subcellularLocation>
</comment>
<evidence type="ECO:0000259" key="11">
    <source>
        <dbReference type="PROSITE" id="PS51722"/>
    </source>
</evidence>
<dbReference type="Pfam" id="PF03144">
    <property type="entry name" value="GTP_EFTU_D2"/>
    <property type="match status" value="1"/>
</dbReference>
<keyword evidence="7 10" id="KW-0648">Protein biosynthesis</keyword>
<dbReference type="PROSITE" id="PS51722">
    <property type="entry name" value="G_TR_2"/>
    <property type="match status" value="1"/>
</dbReference>
<proteinExistence type="inferred from homology"/>
<dbReference type="EC" id="3.6.5.3" evidence="10"/>
<dbReference type="RefSeq" id="WP_036172424.1">
    <property type="nucleotide sequence ID" value="NZ_AVCZ01000003.1"/>
</dbReference>
<dbReference type="EMBL" id="JPVQ01000003">
    <property type="protein sequence ID" value="KGR91966.1"/>
    <property type="molecule type" value="Genomic_DNA"/>
</dbReference>
<dbReference type="PRINTS" id="PR00315">
    <property type="entry name" value="ELONGATNFCT"/>
</dbReference>
<evidence type="ECO:0000313" key="12">
    <source>
        <dbReference type="EMBL" id="KGR91966.1"/>
    </source>
</evidence>
<protein>
    <recommendedName>
        <fullName evidence="9 10">Elongation factor Tu</fullName>
        <shortName evidence="10">EF-Tu</shortName>
        <ecNumber evidence="10">3.6.5.3</ecNumber>
    </recommendedName>
</protein>
<dbReference type="GO" id="GO:0000287">
    <property type="term" value="F:magnesium ion binding"/>
    <property type="evidence" value="ECO:0007669"/>
    <property type="project" value="UniProtKB-UniRule"/>
</dbReference>
<feature type="domain" description="Tr-type G" evidence="11">
    <location>
        <begin position="10"/>
        <end position="204"/>
    </location>
</feature>
<evidence type="ECO:0000256" key="2">
    <source>
        <dbReference type="ARBA" id="ARBA00022490"/>
    </source>
</evidence>
<keyword evidence="13" id="KW-1185">Reference proteome</keyword>
<keyword evidence="2 10" id="KW-0963">Cytoplasm</keyword>
<dbReference type="SUPFAM" id="SSF50465">
    <property type="entry name" value="EF-Tu/eEF-1alpha/eIF2-gamma C-terminal domain"/>
    <property type="match status" value="1"/>
</dbReference>
<dbReference type="Gene3D" id="2.40.30.10">
    <property type="entry name" value="Translation factors"/>
    <property type="match status" value="2"/>
</dbReference>
<dbReference type="InterPro" id="IPR031157">
    <property type="entry name" value="G_TR_CS"/>
</dbReference>
<dbReference type="Pfam" id="PF00009">
    <property type="entry name" value="GTP_EFTU"/>
    <property type="match status" value="1"/>
</dbReference>
<evidence type="ECO:0000256" key="7">
    <source>
        <dbReference type="ARBA" id="ARBA00022917"/>
    </source>
</evidence>
<evidence type="ECO:0000256" key="3">
    <source>
        <dbReference type="ARBA" id="ARBA00022741"/>
    </source>
</evidence>
<feature type="binding site" evidence="10">
    <location>
        <begin position="81"/>
        <end position="85"/>
    </location>
    <ligand>
        <name>GTP</name>
        <dbReference type="ChEBI" id="CHEBI:37565"/>
    </ligand>
</feature>
<dbReference type="InterPro" id="IPR033720">
    <property type="entry name" value="EFTU_2"/>
</dbReference>
<dbReference type="CDD" id="cd03697">
    <property type="entry name" value="EFTU_II"/>
    <property type="match status" value="1"/>
</dbReference>
<dbReference type="NCBIfam" id="TIGR00485">
    <property type="entry name" value="EF-Tu"/>
    <property type="match status" value="1"/>
</dbReference>
<dbReference type="NCBIfam" id="NF009373">
    <property type="entry name" value="PRK12736.1"/>
    <property type="match status" value="1"/>
</dbReference>
<dbReference type="InterPro" id="IPR004541">
    <property type="entry name" value="Transl_elong_EFTu/EF1A_bac/org"/>
</dbReference>
<dbReference type="InterPro" id="IPR041709">
    <property type="entry name" value="EF-Tu_GTP-bd"/>
</dbReference>
<evidence type="ECO:0000256" key="8">
    <source>
        <dbReference type="ARBA" id="ARBA00023134"/>
    </source>
</evidence>
<dbReference type="AlphaFoldDB" id="A0A0A3J4V2"/>
<evidence type="ECO:0000256" key="1">
    <source>
        <dbReference type="ARBA" id="ARBA00007249"/>
    </source>
</evidence>
<evidence type="ECO:0000256" key="4">
    <source>
        <dbReference type="ARBA" id="ARBA00022768"/>
    </source>
</evidence>
<feature type="binding site" evidence="10">
    <location>
        <begin position="19"/>
        <end position="26"/>
    </location>
    <ligand>
        <name>GTP</name>
        <dbReference type="ChEBI" id="CHEBI:37565"/>
    </ligand>
</feature>
<dbReference type="eggNOG" id="COG0050">
    <property type="taxonomic scope" value="Bacteria"/>
</dbReference>
<dbReference type="HAMAP" id="MF_00118_B">
    <property type="entry name" value="EF_Tu_B"/>
    <property type="match status" value="1"/>
</dbReference>
<evidence type="ECO:0000256" key="5">
    <source>
        <dbReference type="ARBA" id="ARBA00022801"/>
    </source>
</evidence>
<dbReference type="GO" id="GO:0005829">
    <property type="term" value="C:cytosol"/>
    <property type="evidence" value="ECO:0007669"/>
    <property type="project" value="TreeGrafter"/>
</dbReference>
<dbReference type="InterPro" id="IPR050055">
    <property type="entry name" value="EF-Tu_GTPase"/>
</dbReference>
<dbReference type="InterPro" id="IPR009001">
    <property type="entry name" value="Transl_elong_EF1A/Init_IF2_C"/>
</dbReference>
<keyword evidence="6 10" id="KW-0460">Magnesium</keyword>
<dbReference type="NCBIfam" id="NF000766">
    <property type="entry name" value="PRK00049.1"/>
    <property type="match status" value="1"/>
</dbReference>